<name>A0ABW7PWP3_9GAMM</name>
<gene>
    <name evidence="2" type="ORF">ABU178_08915</name>
</gene>
<keyword evidence="3" id="KW-1185">Reference proteome</keyword>
<evidence type="ECO:0000313" key="3">
    <source>
        <dbReference type="Proteomes" id="UP001611251"/>
    </source>
</evidence>
<protein>
    <submittedName>
        <fullName evidence="2">Uncharacterized protein</fullName>
    </submittedName>
</protein>
<dbReference type="EMBL" id="JBGFSN010000004">
    <property type="protein sequence ID" value="MFH8134290.1"/>
    <property type="molecule type" value="Genomic_DNA"/>
</dbReference>
<reference evidence="2 3" key="1">
    <citation type="submission" date="2024-08" db="EMBL/GenBank/DDBJ databases">
        <title>Pantoea ronii - a newly identified human opportunistic pathogen.</title>
        <authorList>
            <person name="Keidar-Friedman D."/>
            <person name="Sorek N."/>
            <person name="Leshin-Carmel D."/>
            <person name="Tsur A."/>
            <person name="Amsalem M."/>
            <person name="Tolkach D."/>
            <person name="Brosh-Nissimov T."/>
        </authorList>
    </citation>
    <scope>NUCLEOTIDE SEQUENCE [LARGE SCALE GENOMIC DNA]</scope>
    <source>
        <strain evidence="2 3">AA23256</strain>
    </source>
</reference>
<feature type="compositionally biased region" description="Basic and acidic residues" evidence="1">
    <location>
        <begin position="61"/>
        <end position="70"/>
    </location>
</feature>
<evidence type="ECO:0000313" key="2">
    <source>
        <dbReference type="EMBL" id="MFH8134290.1"/>
    </source>
</evidence>
<proteinExistence type="predicted"/>
<feature type="region of interest" description="Disordered" evidence="1">
    <location>
        <begin position="47"/>
        <end position="70"/>
    </location>
</feature>
<dbReference type="Proteomes" id="UP001611251">
    <property type="component" value="Unassembled WGS sequence"/>
</dbReference>
<comment type="caution">
    <text evidence="2">The sequence shown here is derived from an EMBL/GenBank/DDBJ whole genome shotgun (WGS) entry which is preliminary data.</text>
</comment>
<organism evidence="2 3">
    <name type="scientific">Pantoea osteomyelitidis</name>
    <dbReference type="NCBI Taxonomy" id="3230026"/>
    <lineage>
        <taxon>Bacteria</taxon>
        <taxon>Pseudomonadati</taxon>
        <taxon>Pseudomonadota</taxon>
        <taxon>Gammaproteobacteria</taxon>
        <taxon>Enterobacterales</taxon>
        <taxon>Erwiniaceae</taxon>
        <taxon>Pantoea</taxon>
    </lineage>
</organism>
<sequence length="70" mass="8032">MPPFYDNLNLHDEVLDAVEESIIAVNLPEPQEHSVISQQSAGSLLVKAHEAQHTQQQEAVRQLEERHSYW</sequence>
<dbReference type="RefSeq" id="WP_397213953.1">
    <property type="nucleotide sequence ID" value="NZ_JBGFSN010000004.1"/>
</dbReference>
<evidence type="ECO:0000256" key="1">
    <source>
        <dbReference type="SAM" id="MobiDB-lite"/>
    </source>
</evidence>
<accession>A0ABW7PWP3</accession>